<dbReference type="Proteomes" id="UP000537126">
    <property type="component" value="Unassembled WGS sequence"/>
</dbReference>
<keyword evidence="2" id="KW-1185">Reference proteome</keyword>
<proteinExistence type="predicted"/>
<name>A0A846MSH4_9BACT</name>
<sequence length="118" mass="14013">MQYFERNKKLIEERFQLQQDTLYYVKSITIDQKTHVQTFSKALSIHQKAHIYKTLYTPKALENIKIKKQLGSRASYTLAQASIQTNRRFEYDIQMAQAPENIQSIRPLRESLLHIVQQ</sequence>
<evidence type="ECO:0000313" key="1">
    <source>
        <dbReference type="EMBL" id="NIK74503.1"/>
    </source>
</evidence>
<protein>
    <submittedName>
        <fullName evidence="1">Uncharacterized protein</fullName>
    </submittedName>
</protein>
<evidence type="ECO:0000313" key="2">
    <source>
        <dbReference type="Proteomes" id="UP000537126"/>
    </source>
</evidence>
<dbReference type="EMBL" id="JAASRN010000003">
    <property type="protein sequence ID" value="NIK74503.1"/>
    <property type="molecule type" value="Genomic_DNA"/>
</dbReference>
<reference evidence="1 2" key="1">
    <citation type="submission" date="2020-03" db="EMBL/GenBank/DDBJ databases">
        <title>Genomic Encyclopedia of Type Strains, Phase IV (KMG-IV): sequencing the most valuable type-strain genomes for metagenomic binning, comparative biology and taxonomic classification.</title>
        <authorList>
            <person name="Goeker M."/>
        </authorList>
    </citation>
    <scope>NUCLEOTIDE SEQUENCE [LARGE SCALE GENOMIC DNA]</scope>
    <source>
        <strain evidence="1 2">DSM 5718</strain>
    </source>
</reference>
<dbReference type="AlphaFoldDB" id="A0A846MSH4"/>
<dbReference type="RefSeq" id="WP_166920335.1">
    <property type="nucleotide sequence ID" value="NZ_JAASRN010000003.1"/>
</dbReference>
<accession>A0A846MSH4</accession>
<comment type="caution">
    <text evidence="1">The sequence shown here is derived from an EMBL/GenBank/DDBJ whole genome shotgun (WGS) entry which is preliminary data.</text>
</comment>
<organism evidence="1 2">
    <name type="scientific">Thermonema lapsum</name>
    <dbReference type="NCBI Taxonomy" id="28195"/>
    <lineage>
        <taxon>Bacteria</taxon>
        <taxon>Pseudomonadati</taxon>
        <taxon>Bacteroidota</taxon>
        <taxon>Cytophagia</taxon>
        <taxon>Cytophagales</taxon>
        <taxon>Thermonemataceae</taxon>
        <taxon>Thermonema</taxon>
    </lineage>
</organism>
<gene>
    <name evidence="1" type="ORF">FHS56_002028</name>
</gene>